<evidence type="ECO:0000256" key="3">
    <source>
        <dbReference type="ARBA" id="ARBA00015651"/>
    </source>
</evidence>
<comment type="function">
    <text evidence="1">Suppresses cannabinoid receptor CNR1-mediated tonic inhibition of voltage-gated calcium channels.</text>
</comment>
<dbReference type="GO" id="GO:0031718">
    <property type="term" value="F:type 1 cannabinoid receptor binding"/>
    <property type="evidence" value="ECO:0007669"/>
    <property type="project" value="TreeGrafter"/>
</dbReference>
<name>A0A0L8HR10_OCTBM</name>
<evidence type="ECO:0000256" key="1">
    <source>
        <dbReference type="ARBA" id="ARBA00003884"/>
    </source>
</evidence>
<evidence type="ECO:0000313" key="5">
    <source>
        <dbReference type="EMBL" id="KOF91661.1"/>
    </source>
</evidence>
<dbReference type="OMA" id="DGERFEY"/>
<protein>
    <recommendedName>
        <fullName evidence="3">CB1 cannabinoid receptor-interacting protein 1</fullName>
    </recommendedName>
</protein>
<reference evidence="5" key="1">
    <citation type="submission" date="2015-07" db="EMBL/GenBank/DDBJ databases">
        <title>MeaNS - Measles Nucleotide Surveillance Program.</title>
        <authorList>
            <person name="Tran T."/>
            <person name="Druce J."/>
        </authorList>
    </citation>
    <scope>NUCLEOTIDE SEQUENCE</scope>
    <source>
        <strain evidence="5">UCB-OBI-ISO-001</strain>
        <tissue evidence="5">Gonad</tissue>
    </source>
</reference>
<accession>A0A0L8HR10</accession>
<dbReference type="GO" id="GO:0005886">
    <property type="term" value="C:plasma membrane"/>
    <property type="evidence" value="ECO:0007669"/>
    <property type="project" value="TreeGrafter"/>
</dbReference>
<dbReference type="STRING" id="37653.A0A0L8HR10"/>
<dbReference type="PANTHER" id="PTHR31952:SF1">
    <property type="entry name" value="CB1 CANNABINOID RECEPTOR-INTERACTING PROTEIN 1"/>
    <property type="match status" value="1"/>
</dbReference>
<gene>
    <name evidence="5" type="ORF">OCBIM_22008331mg</name>
</gene>
<dbReference type="OrthoDB" id="5920443at2759"/>
<dbReference type="AlphaFoldDB" id="A0A0L8HR10"/>
<dbReference type="EMBL" id="KQ417497">
    <property type="protein sequence ID" value="KOF91661.1"/>
    <property type="molecule type" value="Genomic_DNA"/>
</dbReference>
<sequence length="112" mass="12788">MAATFRMTVGMRKRHKDVPVFFKQDGKRFPLSKTVKLNVNTPYNVIIALEPPRLLERVIIHGDPLTPKLLEGNSSKSVFLQEWSSESADFSPSGKRTDITFIIEVSSFSYHY</sequence>
<dbReference type="Pfam" id="PF15043">
    <property type="entry name" value="CNRIP1"/>
    <property type="match status" value="1"/>
</dbReference>
<dbReference type="InterPro" id="IPR029204">
    <property type="entry name" value="CNRIP1"/>
</dbReference>
<evidence type="ECO:0000256" key="4">
    <source>
        <dbReference type="ARBA" id="ARBA00026030"/>
    </source>
</evidence>
<comment type="similarity">
    <text evidence="2">Belongs to the CNRIP family.</text>
</comment>
<organism evidence="5">
    <name type="scientific">Octopus bimaculoides</name>
    <name type="common">California two-spotted octopus</name>
    <dbReference type="NCBI Taxonomy" id="37653"/>
    <lineage>
        <taxon>Eukaryota</taxon>
        <taxon>Metazoa</taxon>
        <taxon>Spiralia</taxon>
        <taxon>Lophotrochozoa</taxon>
        <taxon>Mollusca</taxon>
        <taxon>Cephalopoda</taxon>
        <taxon>Coleoidea</taxon>
        <taxon>Octopodiformes</taxon>
        <taxon>Octopoda</taxon>
        <taxon>Incirrata</taxon>
        <taxon>Octopodidae</taxon>
        <taxon>Octopus</taxon>
    </lineage>
</organism>
<proteinExistence type="inferred from homology"/>
<dbReference type="PANTHER" id="PTHR31952">
    <property type="entry name" value="CB1 CANNABINOID RECEPTOR-INTERACTING PROTEIN 1"/>
    <property type="match status" value="1"/>
</dbReference>
<evidence type="ECO:0000256" key="2">
    <source>
        <dbReference type="ARBA" id="ARBA00007288"/>
    </source>
</evidence>
<comment type="subunit">
    <text evidence="4">Interacts with the cannabinoid receptor CNR1 (via C-terminus). Does not interact with cannabinoid receptor CNR2.</text>
</comment>